<dbReference type="AlphaFoldDB" id="A0A853G065"/>
<dbReference type="PANTHER" id="PTHR43199">
    <property type="entry name" value="GLUTATHIONE HYDROLASE"/>
    <property type="match status" value="1"/>
</dbReference>
<dbReference type="Gene3D" id="3.60.20.40">
    <property type="match status" value="1"/>
</dbReference>
<dbReference type="Pfam" id="PF01019">
    <property type="entry name" value="G_glu_transpept"/>
    <property type="match status" value="1"/>
</dbReference>
<dbReference type="PRINTS" id="PR01210">
    <property type="entry name" value="GGTRANSPTASE"/>
</dbReference>
<protein>
    <submittedName>
        <fullName evidence="5">Gamma-glutamyltransferase family protein</fullName>
    </submittedName>
</protein>
<sequence length="548" mass="59063">MARRPERKLPKANAMITAPQPEAVSAGADVLRSGGTAVDAAIACAMTQGVVDPLMCGIGGFGMLHVYDPATQTGKVYEGFGGCPLESRPDMWRDIALGVTTDGFGFIVKDFVNEAGAQSVTAPGLLRMLSQAHADHGSMPWADLFTPAIAWAKEGWLLRPHVYTVFTQNERKYGRMNYGDKLGLTPDGRRIYLNEDGSYKTLGSTIRNPDLAATLEVLAREGAESFYTGSIASHIIEDVRSQGGILTAADLEQIAVEITRPLSFGYRGWRVDAPSPPGGGILVGQILRIAEQFDLASLGHNSTEYIRVLAEAMKIALRDKEQFIGDPKYSDNPVDRLLSDEYVRTCAQAIRSGEKANIERAKPAESRHTTHVSVVDARGMIATMTHTLGNPSGFIVKDTGFMLNGAMSTFDPMPGTPNSIVPGRRRYSSMAPSIIYDGNDPVLTLGAPGASWIGPAVAQVILNVLEWGMDIQEAISAPRMVSTSNAIDISNRIPMPVQKGLEQLGYEVRRSHLSYAFAAVHGITRFDGELRGGADPQRDGYAEGVVVP</sequence>
<evidence type="ECO:0000256" key="3">
    <source>
        <dbReference type="ARBA" id="ARBA00022801"/>
    </source>
</evidence>
<evidence type="ECO:0000256" key="1">
    <source>
        <dbReference type="ARBA" id="ARBA00009381"/>
    </source>
</evidence>
<proteinExistence type="inferred from homology"/>
<accession>A0A853G065</accession>
<gene>
    <name evidence="5" type="ORF">H0A72_10270</name>
</gene>
<organism evidence="5 6">
    <name type="scientific">Parapusillimonas granuli</name>
    <dbReference type="NCBI Taxonomy" id="380911"/>
    <lineage>
        <taxon>Bacteria</taxon>
        <taxon>Pseudomonadati</taxon>
        <taxon>Pseudomonadota</taxon>
        <taxon>Betaproteobacteria</taxon>
        <taxon>Burkholderiales</taxon>
        <taxon>Alcaligenaceae</taxon>
        <taxon>Parapusillimonas</taxon>
    </lineage>
</organism>
<comment type="caution">
    <text evidence="5">The sequence shown here is derived from an EMBL/GenBank/DDBJ whole genome shotgun (WGS) entry which is preliminary data.</text>
</comment>
<reference evidence="5 6" key="1">
    <citation type="submission" date="2020-07" db="EMBL/GenBank/DDBJ databases">
        <title>Taxonomic revisions and descriptions of new bacterial species based on genomic comparisons in the high-G+C-content subgroup of the family Alcaligenaceae.</title>
        <authorList>
            <person name="Szabo A."/>
            <person name="Felfoldi T."/>
        </authorList>
    </citation>
    <scope>NUCLEOTIDE SEQUENCE [LARGE SCALE GENOMIC DNA]</scope>
    <source>
        <strain evidence="5 6">LMG 24012</strain>
    </source>
</reference>
<dbReference type="Proteomes" id="UP000559809">
    <property type="component" value="Unassembled WGS sequence"/>
</dbReference>
<evidence type="ECO:0000313" key="5">
    <source>
        <dbReference type="EMBL" id="NYT49689.1"/>
    </source>
</evidence>
<evidence type="ECO:0000313" key="6">
    <source>
        <dbReference type="Proteomes" id="UP000559809"/>
    </source>
</evidence>
<dbReference type="InterPro" id="IPR051792">
    <property type="entry name" value="GGT_bact"/>
</dbReference>
<dbReference type="GO" id="GO:0016740">
    <property type="term" value="F:transferase activity"/>
    <property type="evidence" value="ECO:0007669"/>
    <property type="project" value="UniProtKB-KW"/>
</dbReference>
<dbReference type="PANTHER" id="PTHR43199:SF1">
    <property type="entry name" value="GLUTATHIONE HYDROLASE PROENZYME"/>
    <property type="match status" value="1"/>
</dbReference>
<evidence type="ECO:0000256" key="4">
    <source>
        <dbReference type="ARBA" id="ARBA00023145"/>
    </source>
</evidence>
<dbReference type="GO" id="GO:0016787">
    <property type="term" value="F:hydrolase activity"/>
    <property type="evidence" value="ECO:0007669"/>
    <property type="project" value="UniProtKB-KW"/>
</dbReference>
<dbReference type="Gene3D" id="1.10.246.130">
    <property type="match status" value="1"/>
</dbReference>
<comment type="similarity">
    <text evidence="1">Belongs to the gamma-glutamyltransferase family.</text>
</comment>
<keyword evidence="6" id="KW-1185">Reference proteome</keyword>
<dbReference type="InterPro" id="IPR029055">
    <property type="entry name" value="Ntn_hydrolases_N"/>
</dbReference>
<dbReference type="InterPro" id="IPR043137">
    <property type="entry name" value="GGT_ssub_C"/>
</dbReference>
<keyword evidence="3" id="KW-0378">Hydrolase</keyword>
<keyword evidence="2 5" id="KW-0808">Transferase</keyword>
<dbReference type="SUPFAM" id="SSF56235">
    <property type="entry name" value="N-terminal nucleophile aminohydrolases (Ntn hydrolases)"/>
    <property type="match status" value="1"/>
</dbReference>
<keyword evidence="4" id="KW-0865">Zymogen</keyword>
<evidence type="ECO:0000256" key="2">
    <source>
        <dbReference type="ARBA" id="ARBA00022679"/>
    </source>
</evidence>
<dbReference type="RefSeq" id="WP_180155001.1">
    <property type="nucleotide sequence ID" value="NZ_JACCEM010000005.1"/>
</dbReference>
<dbReference type="InterPro" id="IPR043138">
    <property type="entry name" value="GGT_lsub"/>
</dbReference>
<dbReference type="EMBL" id="JACCEM010000005">
    <property type="protein sequence ID" value="NYT49689.1"/>
    <property type="molecule type" value="Genomic_DNA"/>
</dbReference>
<name>A0A853G065_9BURK</name>